<keyword evidence="13" id="KW-1185">Reference proteome</keyword>
<evidence type="ECO:0000256" key="10">
    <source>
        <dbReference type="ARBA" id="ARBA00023303"/>
    </source>
</evidence>
<gene>
    <name evidence="12" type="ORF">F7725_003367</name>
</gene>
<feature type="transmembrane region" description="Helical" evidence="11">
    <location>
        <begin position="280"/>
        <end position="301"/>
    </location>
</feature>
<evidence type="ECO:0000256" key="6">
    <source>
        <dbReference type="ARBA" id="ARBA00022781"/>
    </source>
</evidence>
<feature type="transmembrane region" description="Helical" evidence="11">
    <location>
        <begin position="143"/>
        <end position="166"/>
    </location>
</feature>
<feature type="transmembrane region" description="Helical" evidence="11">
    <location>
        <begin position="178"/>
        <end position="197"/>
    </location>
</feature>
<feature type="transmembrane region" description="Helical" evidence="11">
    <location>
        <begin position="105"/>
        <end position="123"/>
    </location>
</feature>
<evidence type="ECO:0000313" key="12">
    <source>
        <dbReference type="EMBL" id="KAF3846289.1"/>
    </source>
</evidence>
<evidence type="ECO:0000256" key="9">
    <source>
        <dbReference type="ARBA" id="ARBA00023136"/>
    </source>
</evidence>
<dbReference type="EMBL" id="JAAKFY010000014">
    <property type="protein sequence ID" value="KAF3846289.1"/>
    <property type="molecule type" value="Genomic_DNA"/>
</dbReference>
<evidence type="ECO:0008006" key="14">
    <source>
        <dbReference type="Google" id="ProtNLM"/>
    </source>
</evidence>
<keyword evidence="9 11" id="KW-0472">Membrane</keyword>
<dbReference type="GO" id="GO:0005886">
    <property type="term" value="C:plasma membrane"/>
    <property type="evidence" value="ECO:0007669"/>
    <property type="project" value="UniProtKB-SubCell"/>
</dbReference>
<keyword evidence="4" id="KW-1003">Cell membrane</keyword>
<evidence type="ECO:0000313" key="13">
    <source>
        <dbReference type="Proteomes" id="UP000518266"/>
    </source>
</evidence>
<evidence type="ECO:0000256" key="4">
    <source>
        <dbReference type="ARBA" id="ARBA00022475"/>
    </source>
</evidence>
<evidence type="ECO:0000256" key="8">
    <source>
        <dbReference type="ARBA" id="ARBA00023065"/>
    </source>
</evidence>
<keyword evidence="7 11" id="KW-1133">Transmembrane helix</keyword>
<comment type="subcellular location">
    <subcellularLocation>
        <location evidence="1">Cell membrane</location>
        <topology evidence="1">Multi-pass membrane protein</topology>
    </subcellularLocation>
</comment>
<dbReference type="PANTHER" id="PTHR21522">
    <property type="entry name" value="PROTON CHANNEL OTOP"/>
    <property type="match status" value="1"/>
</dbReference>
<dbReference type="GO" id="GO:0015252">
    <property type="term" value="F:proton channel activity"/>
    <property type="evidence" value="ECO:0007669"/>
    <property type="project" value="InterPro"/>
</dbReference>
<dbReference type="PANTHER" id="PTHR21522:SF35">
    <property type="entry name" value="PROTON CHANNEL OTOP2"/>
    <property type="match status" value="1"/>
</dbReference>
<keyword evidence="10" id="KW-0407">Ion channel</keyword>
<sequence length="360" mass="40511">MCLNTGYPCDCLTDGNPCEPCRMTVKDREREEAHLSNDINVPSRSGSTCEPELNIPSNGVLSERGRHFGLMLSVIICLNILILGCALVSGSAYKDVNISSSDLQIFLIVLLLLTSIWMVYYVAFTARTENAIAYKDCHAGPVWLRGGLVLFGLLTIIMDIFKIASYVGYLHCDSAVKVAFPVVQLVFVLMQTYFLWIHAMDCVELQRNITRCGLMLTLSTNLVVWMTAVTEESLHQTTVPEYPSNTTKLSGRNLYNRAGYGDDTCKCSHTSCSLFKEAYYYLYPFNIEFSLFASAMTYIMWKNVGRVTEEHGHHKIKFRPTEVFLGPVAGVLLVVAGLATFIVYEMEILKYNRDKTRKTK</sequence>
<keyword evidence="6" id="KW-0375">Hydrogen ion transport</keyword>
<dbReference type="OrthoDB" id="6429739at2759"/>
<comment type="caution">
    <text evidence="12">The sequence shown here is derived from an EMBL/GenBank/DDBJ whole genome shotgun (WGS) entry which is preliminary data.</text>
</comment>
<evidence type="ECO:0000256" key="5">
    <source>
        <dbReference type="ARBA" id="ARBA00022692"/>
    </source>
</evidence>
<keyword evidence="8" id="KW-0406">Ion transport</keyword>
<keyword evidence="5 11" id="KW-0812">Transmembrane</keyword>
<evidence type="ECO:0000256" key="7">
    <source>
        <dbReference type="ARBA" id="ARBA00022989"/>
    </source>
</evidence>
<feature type="transmembrane region" description="Helical" evidence="11">
    <location>
        <begin position="68"/>
        <end position="93"/>
    </location>
</feature>
<accession>A0A7J5YC04</accession>
<dbReference type="Pfam" id="PF03189">
    <property type="entry name" value="Otopetrin"/>
    <property type="match status" value="2"/>
</dbReference>
<protein>
    <recommendedName>
        <fullName evidence="14">Otopetrin 2</fullName>
    </recommendedName>
</protein>
<evidence type="ECO:0000256" key="1">
    <source>
        <dbReference type="ARBA" id="ARBA00004651"/>
    </source>
</evidence>
<comment type="similarity">
    <text evidence="2">Belongs to the otopetrin family.</text>
</comment>
<proteinExistence type="inferred from homology"/>
<reference evidence="12 13" key="1">
    <citation type="submission" date="2020-03" db="EMBL/GenBank/DDBJ databases">
        <title>Dissostichus mawsoni Genome sequencing and assembly.</title>
        <authorList>
            <person name="Park H."/>
        </authorList>
    </citation>
    <scope>NUCLEOTIDE SEQUENCE [LARGE SCALE GENOMIC DNA]</scope>
    <source>
        <strain evidence="12">DM0001</strain>
        <tissue evidence="12">Muscle</tissue>
    </source>
</reference>
<feature type="transmembrane region" description="Helical" evidence="11">
    <location>
        <begin position="322"/>
        <end position="344"/>
    </location>
</feature>
<dbReference type="Proteomes" id="UP000518266">
    <property type="component" value="Unassembled WGS sequence"/>
</dbReference>
<name>A0A7J5YC04_DISMA</name>
<evidence type="ECO:0000256" key="2">
    <source>
        <dbReference type="ARBA" id="ARBA00006513"/>
    </source>
</evidence>
<keyword evidence="3" id="KW-0813">Transport</keyword>
<organism evidence="12 13">
    <name type="scientific">Dissostichus mawsoni</name>
    <name type="common">Antarctic cod</name>
    <dbReference type="NCBI Taxonomy" id="36200"/>
    <lineage>
        <taxon>Eukaryota</taxon>
        <taxon>Metazoa</taxon>
        <taxon>Chordata</taxon>
        <taxon>Craniata</taxon>
        <taxon>Vertebrata</taxon>
        <taxon>Euteleostomi</taxon>
        <taxon>Actinopterygii</taxon>
        <taxon>Neopterygii</taxon>
        <taxon>Teleostei</taxon>
        <taxon>Neoteleostei</taxon>
        <taxon>Acanthomorphata</taxon>
        <taxon>Eupercaria</taxon>
        <taxon>Perciformes</taxon>
        <taxon>Notothenioidei</taxon>
        <taxon>Nototheniidae</taxon>
        <taxon>Dissostichus</taxon>
    </lineage>
</organism>
<dbReference type="AlphaFoldDB" id="A0A7J5YC04"/>
<dbReference type="InterPro" id="IPR004878">
    <property type="entry name" value="Otopetrin"/>
</dbReference>
<evidence type="ECO:0000256" key="11">
    <source>
        <dbReference type="SAM" id="Phobius"/>
    </source>
</evidence>
<evidence type="ECO:0000256" key="3">
    <source>
        <dbReference type="ARBA" id="ARBA00022448"/>
    </source>
</evidence>